<name>A0A9X8D4S9_9BURK</name>
<dbReference type="OrthoDB" id="8368662at2"/>
<keyword evidence="1" id="KW-0233">DNA recombination</keyword>
<comment type="caution">
    <text evidence="2">The sequence shown here is derived from an EMBL/GenBank/DDBJ whole genome shotgun (WGS) entry which is preliminary data.</text>
</comment>
<keyword evidence="3" id="KW-1185">Reference proteome</keyword>
<dbReference type="EMBL" id="QXMN01000018">
    <property type="protein sequence ID" value="RIX78872.1"/>
    <property type="molecule type" value="Genomic_DNA"/>
</dbReference>
<evidence type="ECO:0000313" key="2">
    <source>
        <dbReference type="EMBL" id="RIX78872.1"/>
    </source>
</evidence>
<reference evidence="2 3" key="1">
    <citation type="submission" date="2018-09" db="EMBL/GenBank/DDBJ databases">
        <title>Acidovorax cavernicola nov. sp. isolated from Gruta de las Maravillas (Aracena, Spain).</title>
        <authorList>
            <person name="Jurado V."/>
            <person name="Gutierrez-Patricio S."/>
            <person name="Gonzalez-Pimentel J.L."/>
            <person name="Miller A.Z."/>
            <person name="Laiz L."/>
            <person name="Saiz-Jimenez C."/>
        </authorList>
    </citation>
    <scope>NUCLEOTIDE SEQUENCE [LARGE SCALE GENOMIC DNA]</scope>
    <source>
        <strain evidence="2 3">1011MAR4D40.2</strain>
    </source>
</reference>
<evidence type="ECO:0000256" key="1">
    <source>
        <dbReference type="ARBA" id="ARBA00023172"/>
    </source>
</evidence>
<dbReference type="GO" id="GO:0015074">
    <property type="term" value="P:DNA integration"/>
    <property type="evidence" value="ECO:0007669"/>
    <property type="project" value="InterPro"/>
</dbReference>
<evidence type="ECO:0000313" key="3">
    <source>
        <dbReference type="Proteomes" id="UP000265619"/>
    </source>
</evidence>
<gene>
    <name evidence="2" type="ORF">D3H34_15830</name>
</gene>
<dbReference type="GO" id="GO:0006310">
    <property type="term" value="P:DNA recombination"/>
    <property type="evidence" value="ECO:0007669"/>
    <property type="project" value="UniProtKB-KW"/>
</dbReference>
<accession>A0A9X8D4S9</accession>
<organism evidence="2 3">
    <name type="scientific">Acidovorax cavernicola</name>
    <dbReference type="NCBI Taxonomy" id="1675792"/>
    <lineage>
        <taxon>Bacteria</taxon>
        <taxon>Pseudomonadati</taxon>
        <taxon>Pseudomonadota</taxon>
        <taxon>Betaproteobacteria</taxon>
        <taxon>Burkholderiales</taxon>
        <taxon>Comamonadaceae</taxon>
        <taxon>Acidovorax</taxon>
    </lineage>
</organism>
<dbReference type="Gene3D" id="1.10.443.10">
    <property type="entry name" value="Intergrase catalytic core"/>
    <property type="match status" value="1"/>
</dbReference>
<protein>
    <submittedName>
        <fullName evidence="2">Site-specific integrase</fullName>
    </submittedName>
</protein>
<dbReference type="InterPro" id="IPR011010">
    <property type="entry name" value="DNA_brk_join_enz"/>
</dbReference>
<dbReference type="SUPFAM" id="SSF56349">
    <property type="entry name" value="DNA breaking-rejoining enzymes"/>
    <property type="match status" value="1"/>
</dbReference>
<proteinExistence type="predicted"/>
<dbReference type="AlphaFoldDB" id="A0A9X8D4S9"/>
<dbReference type="Proteomes" id="UP000265619">
    <property type="component" value="Unassembled WGS sequence"/>
</dbReference>
<dbReference type="RefSeq" id="WP_119554572.1">
    <property type="nucleotide sequence ID" value="NZ_QXMN01000018.1"/>
</dbReference>
<sequence length="499" mass="56610">MYGPYTEFVVGSEEVFPDGLPTHIKVIDNESRLIPVNLDGMMLPKTDGIESVFRLRNVEDLLTPATATIYYAVVLHALDGHRKVSTAVQWFSRFERMIRRLNLTARVASITLKMYMEEARQSSPNDLKTLRSLLRYWIRLRYPGIAPDLKAHILTSQSPKSATSIEIQARKAHERPFSIEKVRSIHRQVDDLYIDGKFNPQQNLLWRLMISEALRPSQMQLLRVKDVSLSAKTLAVPLVKLHGRPSRSRMMTVSVSEAVHVALRDHLAWMEKLSGRNLSPDQPLFCVNINQHVPFLQKQSLGITSLIVRTRGRITDHIADLGDLDLFTRRFKHTKLTHLAILGAPLEVLRQAAFHTTTGSLTRYVNLTDEMAEAYERQMDPHFVLVINAFRGSVLDAGNEKSIPEDNLILDAELNDSLGGCGDELCGVLAPDGCYICPRFKAFVDGPHDQVLAKMEKARERKVLMLLPVETIQRDDNIISAVKQVIHICESKRKNECRE</sequence>
<dbReference type="GO" id="GO:0003677">
    <property type="term" value="F:DNA binding"/>
    <property type="evidence" value="ECO:0007669"/>
    <property type="project" value="InterPro"/>
</dbReference>
<dbReference type="InterPro" id="IPR013762">
    <property type="entry name" value="Integrase-like_cat_sf"/>
</dbReference>